<evidence type="ECO:0000259" key="11">
    <source>
        <dbReference type="PROSITE" id="PS50808"/>
    </source>
</evidence>
<keyword evidence="2" id="KW-0479">Metal-binding</keyword>
<evidence type="ECO:0000256" key="7">
    <source>
        <dbReference type="ARBA" id="ARBA00023163"/>
    </source>
</evidence>
<feature type="domain" description="BED-type" evidence="11">
    <location>
        <begin position="44"/>
        <end position="101"/>
    </location>
</feature>
<dbReference type="GO" id="GO:0005634">
    <property type="term" value="C:nucleus"/>
    <property type="evidence" value="ECO:0007669"/>
    <property type="project" value="UniProtKB-SubCell"/>
</dbReference>
<dbReference type="InterPro" id="IPR008906">
    <property type="entry name" value="HATC_C_dom"/>
</dbReference>
<evidence type="ECO:0000256" key="5">
    <source>
        <dbReference type="ARBA" id="ARBA00023015"/>
    </source>
</evidence>
<feature type="region of interest" description="Disordered" evidence="10">
    <location>
        <begin position="1"/>
        <end position="41"/>
    </location>
</feature>
<dbReference type="InterPro" id="IPR003656">
    <property type="entry name" value="Znf_BED"/>
</dbReference>
<dbReference type="PANTHER" id="PTHR46481:SF10">
    <property type="entry name" value="ZINC FINGER BED DOMAIN-CONTAINING PROTEIN 39"/>
    <property type="match status" value="1"/>
</dbReference>
<proteinExistence type="predicted"/>
<dbReference type="Pfam" id="PF05699">
    <property type="entry name" value="Dimer_Tnp_hAT"/>
    <property type="match status" value="1"/>
</dbReference>
<dbReference type="PANTHER" id="PTHR46481">
    <property type="entry name" value="ZINC FINGER BED DOMAIN-CONTAINING PROTEIN 4"/>
    <property type="match status" value="1"/>
</dbReference>
<evidence type="ECO:0000256" key="10">
    <source>
        <dbReference type="SAM" id="MobiDB-lite"/>
    </source>
</evidence>
<keyword evidence="8" id="KW-0539">Nucleus</keyword>
<keyword evidence="4" id="KW-0862">Zinc</keyword>
<dbReference type="InterPro" id="IPR012337">
    <property type="entry name" value="RNaseH-like_sf"/>
</dbReference>
<evidence type="ECO:0000256" key="2">
    <source>
        <dbReference type="ARBA" id="ARBA00022723"/>
    </source>
</evidence>
<organism evidence="12 13">
    <name type="scientific">Cylicocyclus nassatus</name>
    <name type="common">Nematode worm</name>
    <dbReference type="NCBI Taxonomy" id="53992"/>
    <lineage>
        <taxon>Eukaryota</taxon>
        <taxon>Metazoa</taxon>
        <taxon>Ecdysozoa</taxon>
        <taxon>Nematoda</taxon>
        <taxon>Chromadorea</taxon>
        <taxon>Rhabditida</taxon>
        <taxon>Rhabditina</taxon>
        <taxon>Rhabditomorpha</taxon>
        <taxon>Strongyloidea</taxon>
        <taxon>Strongylidae</taxon>
        <taxon>Cylicocyclus</taxon>
    </lineage>
</organism>
<comment type="caution">
    <text evidence="12">The sequence shown here is derived from an EMBL/GenBank/DDBJ whole genome shotgun (WGS) entry which is preliminary data.</text>
</comment>
<keyword evidence="3 9" id="KW-0863">Zinc-finger</keyword>
<evidence type="ECO:0000256" key="1">
    <source>
        <dbReference type="ARBA" id="ARBA00004123"/>
    </source>
</evidence>
<evidence type="ECO:0000256" key="8">
    <source>
        <dbReference type="ARBA" id="ARBA00023242"/>
    </source>
</evidence>
<accession>A0AA36MBL5</accession>
<dbReference type="SUPFAM" id="SSF53098">
    <property type="entry name" value="Ribonuclease H-like"/>
    <property type="match status" value="1"/>
</dbReference>
<dbReference type="AlphaFoldDB" id="A0AA36MBL5"/>
<sequence>MEPDCSEEIEMGDLHDDDDSSAIATTSNEHRSVDAVPRPHRRTTPMSSVWNFFKKAVNVECNAETAVCNSCGKSLFIPKTRTTSNLLHHLRSKHKAEVEKFEQRASLNKNEREKQPKIEDVFKRKIGKAAKEDIDRKLIVFLAKASLPLHVTQLPSFAELLRSLHPSYATPSTKTLLKLMQKEVDAIDDDNRRVFSEDAQIAITVDEWWSKNASCSLLAITGHALGGDFSERINVVLDCAPLEEDSHTSELVESKILESLSRLGIAKERVSFMIADGASVMVKTASDLGIQYIHCCAHVINLSVAAALNLPMCAHVLKKVKHVVSKLNKNGKLKKMFRRFLNEENLPNVVPMNDAPTRWSSTYFMLCDFLAAMPAVERLLSTCDMLPFEDGEIRILKAMRVFLQPFQAMTNQVCYQTSCCSMFIPVGKLLIAKTEENLAAARREGLQFGEKLSSQMPQEDLQMELQQYTIHLNRGDARPSPDADPVQWWRSHKTQFPLLASSAAEYLVAPCTSVDSERLFSTAGVIYGNKRRGRLTAKHARLFLMINANSNKETSRSCKAWTQKEVLRYGCN</sequence>
<reference evidence="12" key="1">
    <citation type="submission" date="2023-07" db="EMBL/GenBank/DDBJ databases">
        <authorList>
            <consortium name="CYATHOMIX"/>
        </authorList>
    </citation>
    <scope>NUCLEOTIDE SEQUENCE</scope>
    <source>
        <strain evidence="12">N/A</strain>
    </source>
</reference>
<evidence type="ECO:0000256" key="9">
    <source>
        <dbReference type="PROSITE-ProRule" id="PRU00027"/>
    </source>
</evidence>
<dbReference type="Pfam" id="PF02892">
    <property type="entry name" value="zf-BED"/>
    <property type="match status" value="1"/>
</dbReference>
<dbReference type="PROSITE" id="PS50808">
    <property type="entry name" value="ZF_BED"/>
    <property type="match status" value="1"/>
</dbReference>
<gene>
    <name evidence="12" type="ORF">CYNAS_LOCUS18902</name>
</gene>
<dbReference type="InterPro" id="IPR036236">
    <property type="entry name" value="Znf_C2H2_sf"/>
</dbReference>
<dbReference type="InterPro" id="IPR052035">
    <property type="entry name" value="ZnF_BED_domain_contain"/>
</dbReference>
<dbReference type="GO" id="GO:0008270">
    <property type="term" value="F:zinc ion binding"/>
    <property type="evidence" value="ECO:0007669"/>
    <property type="project" value="UniProtKB-KW"/>
</dbReference>
<comment type="subcellular location">
    <subcellularLocation>
        <location evidence="1">Nucleus</location>
    </subcellularLocation>
</comment>
<evidence type="ECO:0000313" key="13">
    <source>
        <dbReference type="Proteomes" id="UP001176961"/>
    </source>
</evidence>
<dbReference type="SMART" id="SM00614">
    <property type="entry name" value="ZnF_BED"/>
    <property type="match status" value="1"/>
</dbReference>
<keyword evidence="6" id="KW-0238">DNA-binding</keyword>
<evidence type="ECO:0000256" key="4">
    <source>
        <dbReference type="ARBA" id="ARBA00022833"/>
    </source>
</evidence>
<keyword evidence="5" id="KW-0805">Transcription regulation</keyword>
<keyword evidence="7" id="KW-0804">Transcription</keyword>
<keyword evidence="13" id="KW-1185">Reference proteome</keyword>
<dbReference type="GO" id="GO:0009791">
    <property type="term" value="P:post-embryonic development"/>
    <property type="evidence" value="ECO:0007669"/>
    <property type="project" value="UniProtKB-ARBA"/>
</dbReference>
<protein>
    <recommendedName>
        <fullName evidence="11">BED-type domain-containing protein</fullName>
    </recommendedName>
</protein>
<feature type="compositionally biased region" description="Acidic residues" evidence="10">
    <location>
        <begin position="1"/>
        <end position="20"/>
    </location>
</feature>
<name>A0AA36MBL5_CYLNA</name>
<evidence type="ECO:0000256" key="6">
    <source>
        <dbReference type="ARBA" id="ARBA00023125"/>
    </source>
</evidence>
<dbReference type="GO" id="GO:0046983">
    <property type="term" value="F:protein dimerization activity"/>
    <property type="evidence" value="ECO:0007669"/>
    <property type="project" value="InterPro"/>
</dbReference>
<dbReference type="Proteomes" id="UP001176961">
    <property type="component" value="Unassembled WGS sequence"/>
</dbReference>
<evidence type="ECO:0000313" key="12">
    <source>
        <dbReference type="EMBL" id="CAJ0606919.1"/>
    </source>
</evidence>
<evidence type="ECO:0000256" key="3">
    <source>
        <dbReference type="ARBA" id="ARBA00022771"/>
    </source>
</evidence>
<dbReference type="SUPFAM" id="SSF57667">
    <property type="entry name" value="beta-beta-alpha zinc fingers"/>
    <property type="match status" value="1"/>
</dbReference>
<dbReference type="EMBL" id="CATQJL010000316">
    <property type="protein sequence ID" value="CAJ0606919.1"/>
    <property type="molecule type" value="Genomic_DNA"/>
</dbReference>
<dbReference type="GO" id="GO:0003677">
    <property type="term" value="F:DNA binding"/>
    <property type="evidence" value="ECO:0007669"/>
    <property type="project" value="UniProtKB-KW"/>
</dbReference>